<evidence type="ECO:0000313" key="1">
    <source>
        <dbReference type="EMBL" id="TCM70923.1"/>
    </source>
</evidence>
<name>A0A4R1YA61_ACICA</name>
<protein>
    <submittedName>
        <fullName evidence="1">Chaperone modulatory protein CbpM</fullName>
    </submittedName>
</protein>
<keyword evidence="2" id="KW-1185">Reference proteome</keyword>
<sequence length="117" mass="13762">MTQLHYREIVCEGCYEAEVIDQQQYFDLLHFAQICGHSPEWVLALIEHDIVHVRQPAGTPQKDHQHYQVLAIDIARARRAYRLQRDFDASLPAVALMLEMIDELQGLRQQMRYSQNK</sequence>
<accession>A0A4R1YA61</accession>
<dbReference type="OrthoDB" id="5297409at2"/>
<organism evidence="1 2">
    <name type="scientific">Acinetobacter calcoaceticus</name>
    <dbReference type="NCBI Taxonomy" id="471"/>
    <lineage>
        <taxon>Bacteria</taxon>
        <taxon>Pseudomonadati</taxon>
        <taxon>Pseudomonadota</taxon>
        <taxon>Gammaproteobacteria</taxon>
        <taxon>Moraxellales</taxon>
        <taxon>Moraxellaceae</taxon>
        <taxon>Acinetobacter</taxon>
        <taxon>Acinetobacter calcoaceticus/baumannii complex</taxon>
    </lineage>
</organism>
<dbReference type="AlphaFoldDB" id="A0A4R1YA61"/>
<reference evidence="1 2" key="1">
    <citation type="submission" date="2019-03" db="EMBL/GenBank/DDBJ databases">
        <title>Genomic analyses of the natural microbiome of Caenorhabditis elegans.</title>
        <authorList>
            <person name="Samuel B."/>
        </authorList>
    </citation>
    <scope>NUCLEOTIDE SEQUENCE [LARGE SCALE GENOMIC DNA]</scope>
    <source>
        <strain evidence="1 2">JUb89</strain>
    </source>
</reference>
<dbReference type="Pfam" id="PF13591">
    <property type="entry name" value="MerR_2"/>
    <property type="match status" value="1"/>
</dbReference>
<comment type="caution">
    <text evidence="1">The sequence shown here is derived from an EMBL/GenBank/DDBJ whole genome shotgun (WGS) entry which is preliminary data.</text>
</comment>
<evidence type="ECO:0000313" key="2">
    <source>
        <dbReference type="Proteomes" id="UP000294963"/>
    </source>
</evidence>
<dbReference type="Proteomes" id="UP000294963">
    <property type="component" value="Unassembled WGS sequence"/>
</dbReference>
<dbReference type="EMBL" id="SLVJ01000001">
    <property type="protein sequence ID" value="TCM70923.1"/>
    <property type="molecule type" value="Genomic_DNA"/>
</dbReference>
<proteinExistence type="predicted"/>
<dbReference type="Gene3D" id="1.10.1660.10">
    <property type="match status" value="1"/>
</dbReference>
<gene>
    <name evidence="1" type="ORF">EC844_101197</name>
</gene>